<evidence type="ECO:0000313" key="3">
    <source>
        <dbReference type="Proteomes" id="UP001152622"/>
    </source>
</evidence>
<accession>A0A9Q1FT46</accession>
<dbReference type="EMBL" id="JAINUF010000004">
    <property type="protein sequence ID" value="KAJ8365504.1"/>
    <property type="molecule type" value="Genomic_DNA"/>
</dbReference>
<keyword evidence="3" id="KW-1185">Reference proteome</keyword>
<feature type="region of interest" description="Disordered" evidence="1">
    <location>
        <begin position="82"/>
        <end position="171"/>
    </location>
</feature>
<feature type="compositionally biased region" description="Polar residues" evidence="1">
    <location>
        <begin position="101"/>
        <end position="117"/>
    </location>
</feature>
<dbReference type="Proteomes" id="UP001152622">
    <property type="component" value="Chromosome 4"/>
</dbReference>
<proteinExistence type="predicted"/>
<organism evidence="2 3">
    <name type="scientific">Synaphobranchus kaupii</name>
    <name type="common">Kaup's arrowtooth eel</name>
    <dbReference type="NCBI Taxonomy" id="118154"/>
    <lineage>
        <taxon>Eukaryota</taxon>
        <taxon>Metazoa</taxon>
        <taxon>Chordata</taxon>
        <taxon>Craniata</taxon>
        <taxon>Vertebrata</taxon>
        <taxon>Euteleostomi</taxon>
        <taxon>Actinopterygii</taxon>
        <taxon>Neopterygii</taxon>
        <taxon>Teleostei</taxon>
        <taxon>Anguilliformes</taxon>
        <taxon>Synaphobranchidae</taxon>
        <taxon>Synaphobranchus</taxon>
    </lineage>
</organism>
<protein>
    <submittedName>
        <fullName evidence="2">Uncharacterized protein</fullName>
    </submittedName>
</protein>
<evidence type="ECO:0000256" key="1">
    <source>
        <dbReference type="SAM" id="MobiDB-lite"/>
    </source>
</evidence>
<reference evidence="2" key="1">
    <citation type="journal article" date="2023" name="Science">
        <title>Genome structures resolve the early diversification of teleost fishes.</title>
        <authorList>
            <person name="Parey E."/>
            <person name="Louis A."/>
            <person name="Montfort J."/>
            <person name="Bouchez O."/>
            <person name="Roques C."/>
            <person name="Iampietro C."/>
            <person name="Lluch J."/>
            <person name="Castinel A."/>
            <person name="Donnadieu C."/>
            <person name="Desvignes T."/>
            <person name="Floi Bucao C."/>
            <person name="Jouanno E."/>
            <person name="Wen M."/>
            <person name="Mejri S."/>
            <person name="Dirks R."/>
            <person name="Jansen H."/>
            <person name="Henkel C."/>
            <person name="Chen W.J."/>
            <person name="Zahm M."/>
            <person name="Cabau C."/>
            <person name="Klopp C."/>
            <person name="Thompson A.W."/>
            <person name="Robinson-Rechavi M."/>
            <person name="Braasch I."/>
            <person name="Lecointre G."/>
            <person name="Bobe J."/>
            <person name="Postlethwait J.H."/>
            <person name="Berthelot C."/>
            <person name="Roest Crollius H."/>
            <person name="Guiguen Y."/>
        </authorList>
    </citation>
    <scope>NUCLEOTIDE SEQUENCE</scope>
    <source>
        <strain evidence="2">WJC10195</strain>
    </source>
</reference>
<comment type="caution">
    <text evidence="2">The sequence shown here is derived from an EMBL/GenBank/DDBJ whole genome shotgun (WGS) entry which is preliminary data.</text>
</comment>
<name>A0A9Q1FT46_SYNKA</name>
<evidence type="ECO:0000313" key="2">
    <source>
        <dbReference type="EMBL" id="KAJ8365504.1"/>
    </source>
</evidence>
<dbReference type="AlphaFoldDB" id="A0A9Q1FT46"/>
<gene>
    <name evidence="2" type="ORF">SKAU_G00143350</name>
</gene>
<sequence>MAERLAGPAVRGEAVRKEIAVPAPGVDPSHPANSQRVSGNAQVRMSLQLGLHGQAGDCGIAAVGSIGPLRCARVLPPWPYGPAPRPDKATQYRVRGHQRLGASSGQRLRPSPNQGGTSAEWPLPASFSEEVSGPPRGSAIPTALSRAREHGVRRRDAKVSPLFPGSSSWGNMPGLVSRLQTCKLTGD</sequence>